<dbReference type="Gene3D" id="3.40.50.300">
    <property type="entry name" value="P-loop containing nucleotide triphosphate hydrolases"/>
    <property type="match status" value="1"/>
</dbReference>
<proteinExistence type="predicted"/>
<keyword evidence="4" id="KW-1185">Reference proteome</keyword>
<dbReference type="SUPFAM" id="SSF52540">
    <property type="entry name" value="P-loop containing nucleoside triphosphate hydrolases"/>
    <property type="match status" value="1"/>
</dbReference>
<accession>A0ABU3VK62</accession>
<organism evidence="3 4">
    <name type="scientific">Sedimentitalea todarodis</name>
    <dbReference type="NCBI Taxonomy" id="1631240"/>
    <lineage>
        <taxon>Bacteria</taxon>
        <taxon>Pseudomonadati</taxon>
        <taxon>Pseudomonadota</taxon>
        <taxon>Alphaproteobacteria</taxon>
        <taxon>Rhodobacterales</taxon>
        <taxon>Paracoccaceae</taxon>
        <taxon>Sedimentitalea</taxon>
    </lineage>
</organism>
<dbReference type="Proteomes" id="UP001255416">
    <property type="component" value="Unassembled WGS sequence"/>
</dbReference>
<protein>
    <submittedName>
        <fullName evidence="3">Sulfotransferase domain-containing protein</fullName>
    </submittedName>
</protein>
<feature type="region of interest" description="Disordered" evidence="1">
    <location>
        <begin position="200"/>
        <end position="227"/>
    </location>
</feature>
<evidence type="ECO:0000259" key="2">
    <source>
        <dbReference type="Pfam" id="PF00685"/>
    </source>
</evidence>
<feature type="domain" description="Sulfotransferase" evidence="2">
    <location>
        <begin position="83"/>
        <end position="196"/>
    </location>
</feature>
<reference evidence="4" key="1">
    <citation type="submission" date="2023-05" db="EMBL/GenBank/DDBJ databases">
        <title>Sedimentitalea sp. nov. JM2-8.</title>
        <authorList>
            <person name="Huang J."/>
        </authorList>
    </citation>
    <scope>NUCLEOTIDE SEQUENCE [LARGE SCALE GENOMIC DNA]</scope>
    <source>
        <strain evidence="4">KHS03</strain>
    </source>
</reference>
<gene>
    <name evidence="3" type="ORF">QO231_22240</name>
</gene>
<sequence length="247" mass="27636">MSDLKSLMGVSMHKAGSSVTNGILKVFCRARGYKVDDISIAAGNSDKSPPEVFVAAQDTMQPTGVYYGMARGPYVKDMPALADLRLVVQLRDPRDCITSAYFSYAKSHVPPKDPERRKKFEARRQSLQQKTIDDFARDSAANYRMRMEILAGLLADHPDALVLKYEEMVTDTEAWLNRIAAFLDVTMTDDLRAKLAAKGDFSTEGEDTSKHKRQVTPGDHARKLTPDTIAELNRELGPVMERFDYPV</sequence>
<dbReference type="InterPro" id="IPR000863">
    <property type="entry name" value="Sulfotransferase_dom"/>
</dbReference>
<evidence type="ECO:0000256" key="1">
    <source>
        <dbReference type="SAM" id="MobiDB-lite"/>
    </source>
</evidence>
<name>A0ABU3VK62_9RHOB</name>
<dbReference type="RefSeq" id="WP_316781726.1">
    <property type="nucleotide sequence ID" value="NZ_JASMWN010000025.1"/>
</dbReference>
<comment type="caution">
    <text evidence="3">The sequence shown here is derived from an EMBL/GenBank/DDBJ whole genome shotgun (WGS) entry which is preliminary data.</text>
</comment>
<dbReference type="EMBL" id="JASMWN010000025">
    <property type="protein sequence ID" value="MDU9006560.1"/>
    <property type="molecule type" value="Genomic_DNA"/>
</dbReference>
<evidence type="ECO:0000313" key="4">
    <source>
        <dbReference type="Proteomes" id="UP001255416"/>
    </source>
</evidence>
<dbReference type="Pfam" id="PF00685">
    <property type="entry name" value="Sulfotransfer_1"/>
    <property type="match status" value="1"/>
</dbReference>
<dbReference type="InterPro" id="IPR027417">
    <property type="entry name" value="P-loop_NTPase"/>
</dbReference>
<evidence type="ECO:0000313" key="3">
    <source>
        <dbReference type="EMBL" id="MDU9006560.1"/>
    </source>
</evidence>